<proteinExistence type="predicted"/>
<comment type="caution">
    <text evidence="1">The sequence shown here is derived from an EMBL/GenBank/DDBJ whole genome shotgun (WGS) entry which is preliminary data.</text>
</comment>
<protein>
    <submittedName>
        <fullName evidence="1">Uncharacterized protein</fullName>
    </submittedName>
</protein>
<evidence type="ECO:0000313" key="1">
    <source>
        <dbReference type="EMBL" id="OVZ89444.1"/>
    </source>
</evidence>
<dbReference type="EMBL" id="NHOI01000003">
    <property type="protein sequence ID" value="OVZ89444.1"/>
    <property type="molecule type" value="Genomic_DNA"/>
</dbReference>
<name>A0A209A9J7_YERIN</name>
<dbReference type="Gene3D" id="3.30.420.150">
    <property type="entry name" value="Exopolyphosphatase. Domain 2"/>
    <property type="match status" value="1"/>
</dbReference>
<reference evidence="1 2" key="1">
    <citation type="submission" date="2017-05" db="EMBL/GenBank/DDBJ databases">
        <title>Whole genome sequencing of Yersinia kristensenii.</title>
        <authorList>
            <person name="Campioni F."/>
        </authorList>
    </citation>
    <scope>NUCLEOTIDE SEQUENCE [LARGE SCALE GENOMIC DNA]</scope>
    <source>
        <strain evidence="1 2">CFSAN060536</strain>
    </source>
</reference>
<evidence type="ECO:0000313" key="2">
    <source>
        <dbReference type="Proteomes" id="UP000196440"/>
    </source>
</evidence>
<dbReference type="Proteomes" id="UP000196440">
    <property type="component" value="Unassembled WGS sequence"/>
</dbReference>
<organism evidence="1 2">
    <name type="scientific">Yersinia intermedia</name>
    <dbReference type="NCBI Taxonomy" id="631"/>
    <lineage>
        <taxon>Bacteria</taxon>
        <taxon>Pseudomonadati</taxon>
        <taxon>Pseudomonadota</taxon>
        <taxon>Gammaproteobacteria</taxon>
        <taxon>Enterobacterales</taxon>
        <taxon>Yersiniaceae</taxon>
        <taxon>Yersinia</taxon>
    </lineage>
</organism>
<sequence length="171" mass="18895">MMHRIQTEYETLCASLSDSAQVTLLHIGRDTSTVITDPTSPQWQLTVGDTNTAQHYFHHNPPTADEMETAIMVVEDEVIRISSAVNKTSQLVTTDSEIAEIAQLAGLPLQGETHLSLEAVERMFDRLAAVMMGRPAASEGIPADNVFAARLLILREFMHHLQFPSITILTL</sequence>
<accession>A0A209A9J7</accession>
<dbReference type="AlphaFoldDB" id="A0A209A9J7"/>
<gene>
    <name evidence="1" type="ORF">CBW57_02455</name>
</gene>